<gene>
    <name evidence="2" type="ORF">SAMN05216578_103109</name>
</gene>
<dbReference type="PROSITE" id="PS51186">
    <property type="entry name" value="GNAT"/>
    <property type="match status" value="1"/>
</dbReference>
<dbReference type="AlphaFoldDB" id="A0A1I6B430"/>
<evidence type="ECO:0000313" key="3">
    <source>
        <dbReference type="Proteomes" id="UP000242815"/>
    </source>
</evidence>
<dbReference type="RefSeq" id="WP_090537947.1">
    <property type="nucleotide sequence ID" value="NZ_FOYD01000003.1"/>
</dbReference>
<feature type="domain" description="N-acetyltransferase" evidence="1">
    <location>
        <begin position="47"/>
        <end position="213"/>
    </location>
</feature>
<accession>A0A1I6B430</accession>
<dbReference type="GO" id="GO:0016747">
    <property type="term" value="F:acyltransferase activity, transferring groups other than amino-acyl groups"/>
    <property type="evidence" value="ECO:0007669"/>
    <property type="project" value="InterPro"/>
</dbReference>
<dbReference type="OrthoDB" id="6975896at2"/>
<dbReference type="InterPro" id="IPR016181">
    <property type="entry name" value="Acyl_CoA_acyltransferase"/>
</dbReference>
<dbReference type="SUPFAM" id="SSF55729">
    <property type="entry name" value="Acyl-CoA N-acyltransferases (Nat)"/>
    <property type="match status" value="1"/>
</dbReference>
<sequence>MPQQLWEKLRRKGLRGSLRILRERFLYRHWVLLVLERELVTPLPLPPRLVEANWPAVTVTARHLPTLRRYFPAYLPTVTDLLKREGVTGFAHLDREGHAACMVWVSDRDYYDNHLYRCWVRVPHECIYQFAGEVAQPYRARGLPLLVLDRVWAHYRDRGFTRTRALVSCSNPPALTMHTRLGFREIGESVHVYCLFGCLHLSRSERYAGRRLPAPRPRAVIGGAV</sequence>
<organism evidence="2 3">
    <name type="scientific">Halopseudomonas formosensis</name>
    <dbReference type="NCBI Taxonomy" id="1002526"/>
    <lineage>
        <taxon>Bacteria</taxon>
        <taxon>Pseudomonadati</taxon>
        <taxon>Pseudomonadota</taxon>
        <taxon>Gammaproteobacteria</taxon>
        <taxon>Pseudomonadales</taxon>
        <taxon>Pseudomonadaceae</taxon>
        <taxon>Halopseudomonas</taxon>
    </lineage>
</organism>
<dbReference type="InterPro" id="IPR000182">
    <property type="entry name" value="GNAT_dom"/>
</dbReference>
<reference evidence="2 3" key="1">
    <citation type="submission" date="2016-10" db="EMBL/GenBank/DDBJ databases">
        <authorList>
            <person name="de Groot N.N."/>
        </authorList>
    </citation>
    <scope>NUCLEOTIDE SEQUENCE [LARGE SCALE GENOMIC DNA]</scope>
    <source>
        <strain evidence="2 3">JCM 18415</strain>
    </source>
</reference>
<dbReference type="STRING" id="1002526.SAMN05216578_103109"/>
<evidence type="ECO:0000313" key="2">
    <source>
        <dbReference type="EMBL" id="SFQ75664.1"/>
    </source>
</evidence>
<protein>
    <recommendedName>
        <fullName evidence="1">N-acetyltransferase domain-containing protein</fullName>
    </recommendedName>
</protein>
<dbReference type="Proteomes" id="UP000242815">
    <property type="component" value="Unassembled WGS sequence"/>
</dbReference>
<evidence type="ECO:0000259" key="1">
    <source>
        <dbReference type="PROSITE" id="PS51186"/>
    </source>
</evidence>
<proteinExistence type="predicted"/>
<dbReference type="EMBL" id="FOYD01000003">
    <property type="protein sequence ID" value="SFQ75664.1"/>
    <property type="molecule type" value="Genomic_DNA"/>
</dbReference>
<dbReference type="Gene3D" id="3.40.630.30">
    <property type="match status" value="1"/>
</dbReference>
<name>A0A1I6B430_9GAMM</name>